<dbReference type="Pfam" id="PF07647">
    <property type="entry name" value="SAM_2"/>
    <property type="match status" value="1"/>
</dbReference>
<gene>
    <name evidence="3" type="ORF">EEDITHA_LOCUS2897</name>
</gene>
<name>A0AAU9THH5_EUPED</name>
<dbReference type="EMBL" id="CAKOGL010000005">
    <property type="protein sequence ID" value="CAH2086530.1"/>
    <property type="molecule type" value="Genomic_DNA"/>
</dbReference>
<sequence length="207" mass="23231">MDNAMDLVSKLATKNLINPTGFDVTMSAILIGLGAEKYTDNFRRHNIGQCTLMELSDEDLIRLGVDDPNIRAKIIAEVKNLPIYEETSQTNTNSNLDILEIITVLEESSQQLYRIYLSMMTNTLSLKKKKTDDCLFYKDKYASNIAISTLSDMTNILNSMDIALHTHMKVISTNSKNKKTKKIIVGTLGSVVIGLLSLFFVRSMKQL</sequence>
<reference evidence="3" key="1">
    <citation type="submission" date="2022-03" db="EMBL/GenBank/DDBJ databases">
        <authorList>
            <person name="Tunstrom K."/>
        </authorList>
    </citation>
    <scope>NUCLEOTIDE SEQUENCE</scope>
</reference>
<dbReference type="InterPro" id="IPR013761">
    <property type="entry name" value="SAM/pointed_sf"/>
</dbReference>
<dbReference type="AlphaFoldDB" id="A0AAU9THH5"/>
<feature type="domain" description="SAM" evidence="2">
    <location>
        <begin position="26"/>
        <end position="84"/>
    </location>
</feature>
<keyword evidence="4" id="KW-1185">Reference proteome</keyword>
<dbReference type="Proteomes" id="UP001153954">
    <property type="component" value="Unassembled WGS sequence"/>
</dbReference>
<keyword evidence="1" id="KW-1133">Transmembrane helix</keyword>
<dbReference type="Gene3D" id="1.10.150.50">
    <property type="entry name" value="Transcription Factor, Ets-1"/>
    <property type="match status" value="1"/>
</dbReference>
<evidence type="ECO:0000256" key="1">
    <source>
        <dbReference type="SAM" id="Phobius"/>
    </source>
</evidence>
<dbReference type="SUPFAM" id="SSF47769">
    <property type="entry name" value="SAM/Pointed domain"/>
    <property type="match status" value="1"/>
</dbReference>
<keyword evidence="1" id="KW-0812">Transmembrane</keyword>
<evidence type="ECO:0000313" key="3">
    <source>
        <dbReference type="EMBL" id="CAH2086530.1"/>
    </source>
</evidence>
<proteinExistence type="predicted"/>
<dbReference type="PROSITE" id="PS50105">
    <property type="entry name" value="SAM_DOMAIN"/>
    <property type="match status" value="1"/>
</dbReference>
<dbReference type="SMART" id="SM00454">
    <property type="entry name" value="SAM"/>
    <property type="match status" value="1"/>
</dbReference>
<evidence type="ECO:0000259" key="2">
    <source>
        <dbReference type="PROSITE" id="PS50105"/>
    </source>
</evidence>
<accession>A0AAU9THH5</accession>
<protein>
    <recommendedName>
        <fullName evidence="2">SAM domain-containing protein</fullName>
    </recommendedName>
</protein>
<organism evidence="3 4">
    <name type="scientific">Euphydryas editha</name>
    <name type="common">Edith's checkerspot</name>
    <dbReference type="NCBI Taxonomy" id="104508"/>
    <lineage>
        <taxon>Eukaryota</taxon>
        <taxon>Metazoa</taxon>
        <taxon>Ecdysozoa</taxon>
        <taxon>Arthropoda</taxon>
        <taxon>Hexapoda</taxon>
        <taxon>Insecta</taxon>
        <taxon>Pterygota</taxon>
        <taxon>Neoptera</taxon>
        <taxon>Endopterygota</taxon>
        <taxon>Lepidoptera</taxon>
        <taxon>Glossata</taxon>
        <taxon>Ditrysia</taxon>
        <taxon>Papilionoidea</taxon>
        <taxon>Nymphalidae</taxon>
        <taxon>Nymphalinae</taxon>
        <taxon>Euphydryas</taxon>
    </lineage>
</organism>
<keyword evidence="1" id="KW-0472">Membrane</keyword>
<comment type="caution">
    <text evidence="3">The sequence shown here is derived from an EMBL/GenBank/DDBJ whole genome shotgun (WGS) entry which is preliminary data.</text>
</comment>
<dbReference type="InterPro" id="IPR001660">
    <property type="entry name" value="SAM"/>
</dbReference>
<evidence type="ECO:0000313" key="4">
    <source>
        <dbReference type="Proteomes" id="UP001153954"/>
    </source>
</evidence>
<feature type="transmembrane region" description="Helical" evidence="1">
    <location>
        <begin position="183"/>
        <end position="201"/>
    </location>
</feature>